<dbReference type="Proteomes" id="UP001054902">
    <property type="component" value="Unassembled WGS sequence"/>
</dbReference>
<comment type="caution">
    <text evidence="1">The sequence shown here is derived from an EMBL/GenBank/DDBJ whole genome shotgun (WGS) entry which is preliminary data.</text>
</comment>
<reference evidence="1 2" key="1">
    <citation type="journal article" date="2021" name="Sci. Rep.">
        <title>The genome of the diatom Chaetoceros tenuissimus carries an ancient integrated fragment of an extant virus.</title>
        <authorList>
            <person name="Hongo Y."/>
            <person name="Kimura K."/>
            <person name="Takaki Y."/>
            <person name="Yoshida Y."/>
            <person name="Baba S."/>
            <person name="Kobayashi G."/>
            <person name="Nagasaki K."/>
            <person name="Hano T."/>
            <person name="Tomaru Y."/>
        </authorList>
    </citation>
    <scope>NUCLEOTIDE SEQUENCE [LARGE SCALE GENOMIC DNA]</scope>
    <source>
        <strain evidence="1 2">NIES-3715</strain>
    </source>
</reference>
<dbReference type="PANTHER" id="PTHR45588:SF1">
    <property type="entry name" value="WW DOMAIN-CONTAINING PROTEIN"/>
    <property type="match status" value="1"/>
</dbReference>
<evidence type="ECO:0000313" key="2">
    <source>
        <dbReference type="Proteomes" id="UP001054902"/>
    </source>
</evidence>
<proteinExistence type="predicted"/>
<dbReference type="InterPro" id="IPR011990">
    <property type="entry name" value="TPR-like_helical_dom_sf"/>
</dbReference>
<keyword evidence="2" id="KW-1185">Reference proteome</keyword>
<organism evidence="1 2">
    <name type="scientific">Chaetoceros tenuissimus</name>
    <dbReference type="NCBI Taxonomy" id="426638"/>
    <lineage>
        <taxon>Eukaryota</taxon>
        <taxon>Sar</taxon>
        <taxon>Stramenopiles</taxon>
        <taxon>Ochrophyta</taxon>
        <taxon>Bacillariophyta</taxon>
        <taxon>Coscinodiscophyceae</taxon>
        <taxon>Chaetocerotophycidae</taxon>
        <taxon>Chaetocerotales</taxon>
        <taxon>Chaetocerotaceae</taxon>
        <taxon>Chaetoceros</taxon>
    </lineage>
</organism>
<sequence length="599" mass="67998">MNFKKNLNLSNYTRPNVSNVGEGKEAFDQGLRLLLAFQHEASALYFLECVKDAPDCALAHALIAYCHCPNYNFKGEAYYEYSKPIVEVDESKETEGLRPGWKFPCQSVADHHSKIAVEITEKLQGIDRSIQDVEVKLISSIRLLTCNPGIDSDASEEVKDVPFAEMMQVVYNLYPDDPEVVYIYVSAIMTLHAWKLFEYPNGRPLSSDVPIIQRVLEEALEKFPTHVGLCHMYCHLCEMSASPGIALPAAKVLRTTFPDAGHLVHMPTHIDVLVGDYESCVRWNKEAIEADKKAMELAPETNGPTSFYFGYIVHDYHMCVYGCILGGFEQVAMDVADEINTLINEDMFTKRRDLATYLESYGAMDIHIMVRFGRWNDILNLQFPKDKNLMLYRSASLYFARALAYANLRAPEAAIEEAAQFEKLRHHPEAPHRILHNNIVSDLLAVDCEMMKGEIAYFQGHHDKAFKYLKKAVQLQDALNYDEPWGRMQPIRHALGGLLLKHGHETQAEAIFRDDLKLHPKNPWALAGLIGCIAKQIENESNPNSNTKSCCCEKKTEQDELKSKRISEICELKQQLEAQRSLEWADFPITHACQCCCPP</sequence>
<accession>A0AAD3D623</accession>
<evidence type="ECO:0000313" key="1">
    <source>
        <dbReference type="EMBL" id="GFH58587.1"/>
    </source>
</evidence>
<dbReference type="AlphaFoldDB" id="A0AAD3D623"/>
<dbReference type="PANTHER" id="PTHR45588">
    <property type="entry name" value="TPR DOMAIN-CONTAINING PROTEIN"/>
    <property type="match status" value="1"/>
</dbReference>
<dbReference type="SUPFAM" id="SSF48452">
    <property type="entry name" value="TPR-like"/>
    <property type="match status" value="1"/>
</dbReference>
<dbReference type="EMBL" id="BLLK01000062">
    <property type="protein sequence ID" value="GFH58587.1"/>
    <property type="molecule type" value="Genomic_DNA"/>
</dbReference>
<name>A0AAD3D623_9STRA</name>
<protein>
    <submittedName>
        <fullName evidence="1">Uncharacterized protein</fullName>
    </submittedName>
</protein>
<dbReference type="Gene3D" id="1.25.40.10">
    <property type="entry name" value="Tetratricopeptide repeat domain"/>
    <property type="match status" value="1"/>
</dbReference>
<gene>
    <name evidence="1" type="ORF">CTEN210_15063</name>
</gene>